<accession>A0AAU8PEA5</accession>
<evidence type="ECO:0000313" key="3">
    <source>
        <dbReference type="Proteomes" id="UP000009229"/>
    </source>
</evidence>
<evidence type="ECO:0000256" key="1">
    <source>
        <dbReference type="SAM" id="SignalP"/>
    </source>
</evidence>
<dbReference type="RefSeq" id="WP_013821274.1">
    <property type="nucleotide sequence ID" value="NC_015573.1"/>
</dbReference>
<dbReference type="AlphaFoldDB" id="A0AAU8PEA5"/>
<feature type="signal peptide" evidence="1">
    <location>
        <begin position="1"/>
        <end position="21"/>
    </location>
</feature>
<dbReference type="KEGG" id="dku:Desku_0111"/>
<dbReference type="EMBL" id="CP002770">
    <property type="protein sequence ID" value="AEG13759.1"/>
    <property type="molecule type" value="Genomic_DNA"/>
</dbReference>
<name>A0AAU8PEA5_DESK7</name>
<feature type="chain" id="PRO_5043818128" evidence="1">
    <location>
        <begin position="22"/>
        <end position="86"/>
    </location>
</feature>
<dbReference type="PROSITE" id="PS51257">
    <property type="entry name" value="PROKAR_LIPOPROTEIN"/>
    <property type="match status" value="1"/>
</dbReference>
<sequence length="86" mass="9176">MKVTRTGILLLICLLVVAVTAGCASGKKGADAGAGKTVLTMALNQDTGPLDPHAVRQSGVEYPLFYALWDNIRTEFELALEVLKET</sequence>
<gene>
    <name evidence="2" type="ordered locus">Desku_0111</name>
</gene>
<protein>
    <submittedName>
        <fullName evidence="2">Uncharacterized protein</fullName>
    </submittedName>
</protein>
<dbReference type="Proteomes" id="UP000009229">
    <property type="component" value="Chromosome"/>
</dbReference>
<reference evidence="3" key="1">
    <citation type="submission" date="2011-05" db="EMBL/GenBank/DDBJ databases">
        <title>Complete sequence of Desulfotomaculum kuznetsovii DSM 6115.</title>
        <authorList>
            <person name="Lucas S."/>
            <person name="Han J."/>
            <person name="Lapidus A."/>
            <person name="Cheng J.-F."/>
            <person name="Goodwin L."/>
            <person name="Pitluck S."/>
            <person name="Peters L."/>
            <person name="Mikhailova N."/>
            <person name="Lu M."/>
            <person name="Saunders E."/>
            <person name="Han C."/>
            <person name="Tapia R."/>
            <person name="Land M."/>
            <person name="Hauser L."/>
            <person name="Kyrpides N."/>
            <person name="Ivanova N."/>
            <person name="Pagani I."/>
            <person name="Nazina T."/>
            <person name="Ivanova A."/>
            <person name="Parshina S."/>
            <person name="Kuever J."/>
            <person name="Muyzer G."/>
            <person name="Plugge C."/>
            <person name="Stams A."/>
            <person name="Woyke T."/>
        </authorList>
    </citation>
    <scope>NUCLEOTIDE SEQUENCE [LARGE SCALE GENOMIC DNA]</scope>
    <source>
        <strain evidence="3">DSM 6115 / VKM B-1805 / 17</strain>
    </source>
</reference>
<evidence type="ECO:0000313" key="2">
    <source>
        <dbReference type="EMBL" id="AEG13759.1"/>
    </source>
</evidence>
<keyword evidence="1" id="KW-0732">Signal</keyword>
<organism evidence="2 3">
    <name type="scientific">Desulfofundulus kuznetsovii (strain DSM 6115 / VKM B-1805 / 17)</name>
    <name type="common">Desulfotomaculum kuznetsovii</name>
    <dbReference type="NCBI Taxonomy" id="760568"/>
    <lineage>
        <taxon>Bacteria</taxon>
        <taxon>Bacillati</taxon>
        <taxon>Bacillota</taxon>
        <taxon>Clostridia</taxon>
        <taxon>Eubacteriales</taxon>
        <taxon>Peptococcaceae</taxon>
        <taxon>Desulfofundulus</taxon>
    </lineage>
</organism>
<keyword evidence="3" id="KW-1185">Reference proteome</keyword>
<proteinExistence type="predicted"/>